<dbReference type="InterPro" id="IPR002933">
    <property type="entry name" value="Peptidase_M20"/>
</dbReference>
<dbReference type="Gene3D" id="3.30.70.360">
    <property type="match status" value="1"/>
</dbReference>
<dbReference type="SUPFAM" id="SSF53187">
    <property type="entry name" value="Zn-dependent exopeptidases"/>
    <property type="match status" value="1"/>
</dbReference>
<dbReference type="AlphaFoldDB" id="A0A932A970"/>
<evidence type="ECO:0000313" key="8">
    <source>
        <dbReference type="EMBL" id="MBI2679001.1"/>
    </source>
</evidence>
<proteinExistence type="inferred from homology"/>
<comment type="caution">
    <text evidence="8">The sequence shown here is derived from an EMBL/GenBank/DDBJ whole genome shotgun (WGS) entry which is preliminary data.</text>
</comment>
<keyword evidence="6" id="KW-0732">Signal</keyword>
<evidence type="ECO:0000256" key="5">
    <source>
        <dbReference type="ARBA" id="ARBA00022833"/>
    </source>
</evidence>
<dbReference type="PANTHER" id="PTHR43808">
    <property type="entry name" value="ACETYLORNITHINE DEACETYLASE"/>
    <property type="match status" value="1"/>
</dbReference>
<evidence type="ECO:0000256" key="6">
    <source>
        <dbReference type="SAM" id="SignalP"/>
    </source>
</evidence>
<feature type="domain" description="Peptidase M20 dimerisation" evidence="7">
    <location>
        <begin position="230"/>
        <end position="374"/>
    </location>
</feature>
<dbReference type="Proteomes" id="UP000779809">
    <property type="component" value="Unassembled WGS sequence"/>
</dbReference>
<comment type="cofactor">
    <cofactor evidence="1">
        <name>Zn(2+)</name>
        <dbReference type="ChEBI" id="CHEBI:29105"/>
    </cofactor>
</comment>
<feature type="signal peptide" evidence="6">
    <location>
        <begin position="1"/>
        <end position="20"/>
    </location>
</feature>
<feature type="chain" id="PRO_5037804690" evidence="6">
    <location>
        <begin position="21"/>
        <end position="481"/>
    </location>
</feature>
<dbReference type="GO" id="GO:0016787">
    <property type="term" value="F:hydrolase activity"/>
    <property type="evidence" value="ECO:0007669"/>
    <property type="project" value="UniProtKB-KW"/>
</dbReference>
<name>A0A932A970_9BACT</name>
<dbReference type="InterPro" id="IPR036264">
    <property type="entry name" value="Bact_exopeptidase_dim_dom"/>
</dbReference>
<comment type="similarity">
    <text evidence="2">Belongs to the peptidase M20A family.</text>
</comment>
<dbReference type="PANTHER" id="PTHR43808:SF8">
    <property type="entry name" value="PEPTIDASE M20 DIMERISATION DOMAIN-CONTAINING PROTEIN"/>
    <property type="match status" value="1"/>
</dbReference>
<accession>A0A932A970</accession>
<evidence type="ECO:0000256" key="3">
    <source>
        <dbReference type="ARBA" id="ARBA00022723"/>
    </source>
</evidence>
<sequence>MLKRTVFILLLLLPAGFAQAPAAGQPSSEKLASDKIAPEKLAAYAGLAEKWMVEYIQVDTANPPGNEARAAAFYKQVFDAEGIENQVYEVAPGRANIWARIPASGSAKQRPLVMLNHEDVVSSVASRWKHPPFAGAIDEGYLYGRGAQDMKGEGLAQLVVMVMLKREQVALERDVIFLATADEEVDGIGTDWVIQKKPELLGNAEFLVTEGGENLEEHGKVKYVGLDVAEKSPYWLVLTAHGRPGHGSKPLENSAPNRLVRALNRVIAWHTEMKALPVTAEFMRRMAADQPAELAAKFSDVTKAMKDAKFVAWLERQEGLAYMFRNTVTLTQMEGSGQTNVIPSVATAHLDVRLLPGEKPEEFLAAIRKVVGDPEVTVEPESKTFREANMSSTDNPLFRGIEQVAARYFPGAPVLPRLNNGYTENQRFRQLGVVSYGFSPYQNTAEETASEHGDNERIRVEQIRRGYRVLFDLVTSVAGAK</sequence>
<evidence type="ECO:0000259" key="7">
    <source>
        <dbReference type="Pfam" id="PF07687"/>
    </source>
</evidence>
<evidence type="ECO:0000313" key="9">
    <source>
        <dbReference type="Proteomes" id="UP000779809"/>
    </source>
</evidence>
<dbReference type="Gene3D" id="1.10.150.900">
    <property type="match status" value="1"/>
</dbReference>
<dbReference type="SUPFAM" id="SSF55031">
    <property type="entry name" value="Bacterial exopeptidase dimerisation domain"/>
    <property type="match status" value="1"/>
</dbReference>
<reference evidence="8" key="1">
    <citation type="submission" date="2020-07" db="EMBL/GenBank/DDBJ databases">
        <title>Huge and variable diversity of episymbiotic CPR bacteria and DPANN archaea in groundwater ecosystems.</title>
        <authorList>
            <person name="He C.Y."/>
            <person name="Keren R."/>
            <person name="Whittaker M."/>
            <person name="Farag I.F."/>
            <person name="Doudna J."/>
            <person name="Cate J.H.D."/>
            <person name="Banfield J.F."/>
        </authorList>
    </citation>
    <scope>NUCLEOTIDE SEQUENCE</scope>
    <source>
        <strain evidence="8">NC_groundwater_580_Pr5_B-0.1um_64_19</strain>
    </source>
</reference>
<dbReference type="EMBL" id="JACPNR010000011">
    <property type="protein sequence ID" value="MBI2679001.1"/>
    <property type="molecule type" value="Genomic_DNA"/>
</dbReference>
<organism evidence="8 9">
    <name type="scientific">Candidatus Korobacter versatilis</name>
    <dbReference type="NCBI Taxonomy" id="658062"/>
    <lineage>
        <taxon>Bacteria</taxon>
        <taxon>Pseudomonadati</taxon>
        <taxon>Acidobacteriota</taxon>
        <taxon>Terriglobia</taxon>
        <taxon>Terriglobales</taxon>
        <taxon>Candidatus Korobacteraceae</taxon>
        <taxon>Candidatus Korobacter</taxon>
    </lineage>
</organism>
<keyword evidence="5" id="KW-0862">Zinc</keyword>
<keyword evidence="4" id="KW-0378">Hydrolase</keyword>
<protein>
    <submittedName>
        <fullName evidence="8">M20/M25/M40 family metallo-hydrolase</fullName>
    </submittedName>
</protein>
<gene>
    <name evidence="8" type="ORF">HYX28_09490</name>
</gene>
<dbReference type="GO" id="GO:0046872">
    <property type="term" value="F:metal ion binding"/>
    <property type="evidence" value="ECO:0007669"/>
    <property type="project" value="UniProtKB-KW"/>
</dbReference>
<dbReference type="Pfam" id="PF07687">
    <property type="entry name" value="M20_dimer"/>
    <property type="match status" value="1"/>
</dbReference>
<dbReference type="Pfam" id="PF01546">
    <property type="entry name" value="Peptidase_M20"/>
    <property type="match status" value="1"/>
</dbReference>
<dbReference type="PIRSF" id="PIRSF036696">
    <property type="entry name" value="ACY-1"/>
    <property type="match status" value="1"/>
</dbReference>
<dbReference type="Gene3D" id="3.40.630.10">
    <property type="entry name" value="Zn peptidases"/>
    <property type="match status" value="1"/>
</dbReference>
<evidence type="ECO:0000256" key="4">
    <source>
        <dbReference type="ARBA" id="ARBA00022801"/>
    </source>
</evidence>
<evidence type="ECO:0000256" key="1">
    <source>
        <dbReference type="ARBA" id="ARBA00001947"/>
    </source>
</evidence>
<evidence type="ECO:0000256" key="2">
    <source>
        <dbReference type="ARBA" id="ARBA00006247"/>
    </source>
</evidence>
<dbReference type="InterPro" id="IPR011650">
    <property type="entry name" value="Peptidase_M20_dimer"/>
</dbReference>
<dbReference type="InterPro" id="IPR050072">
    <property type="entry name" value="Peptidase_M20A"/>
</dbReference>
<keyword evidence="3" id="KW-0479">Metal-binding</keyword>